<evidence type="ECO:0000313" key="5">
    <source>
        <dbReference type="Proteomes" id="UP000013827"/>
    </source>
</evidence>
<comment type="similarity">
    <text evidence="1">Belongs to the sulfotransferase 1 family.</text>
</comment>
<sequence length="351" mass="38360">MASSLGDAGITGTTLEMLAAKKTGPMPCGRSWKGLPVPFFFREDSAEAFKALDMRPDDVVCSSPVKAGTSWLHKILTLLLHGLDDEGRPIPVSSPVVESLLKMQIYPEACPMEPPAEPVPIAGLVSYPLLVGMPAPRLFTTHLFGDLLPARLMEPAGTGRLIVCLRNPKDVLTSLHFFRGEAKDGWRGNEHGLQGPGSLPRFCSPQCPNAYGSVFEWMLATERAIAPLAASGRVLVVYYEDLKLDLEARHDRIARLSRCRPRAFREPSIQAQLDRIAAFLGRPLTPAKRAALAEAVSFRSMAGHVTQRKGEVGDWKNHLDDAAWKLVDDTVVETGLAACALYAPLARYARR</sequence>
<keyword evidence="5" id="KW-1185">Reference proteome</keyword>
<dbReference type="RefSeq" id="XP_005766137.1">
    <property type="nucleotide sequence ID" value="XM_005766080.1"/>
</dbReference>
<dbReference type="eggNOG" id="KOG1584">
    <property type="taxonomic scope" value="Eukaryota"/>
</dbReference>
<reference evidence="5" key="1">
    <citation type="journal article" date="2013" name="Nature">
        <title>Pan genome of the phytoplankton Emiliania underpins its global distribution.</title>
        <authorList>
            <person name="Read B.A."/>
            <person name="Kegel J."/>
            <person name="Klute M.J."/>
            <person name="Kuo A."/>
            <person name="Lefebvre S.C."/>
            <person name="Maumus F."/>
            <person name="Mayer C."/>
            <person name="Miller J."/>
            <person name="Monier A."/>
            <person name="Salamov A."/>
            <person name="Young J."/>
            <person name="Aguilar M."/>
            <person name="Claverie J.M."/>
            <person name="Frickenhaus S."/>
            <person name="Gonzalez K."/>
            <person name="Herman E.K."/>
            <person name="Lin Y.C."/>
            <person name="Napier J."/>
            <person name="Ogata H."/>
            <person name="Sarno A.F."/>
            <person name="Shmutz J."/>
            <person name="Schroeder D."/>
            <person name="de Vargas C."/>
            <person name="Verret F."/>
            <person name="von Dassow P."/>
            <person name="Valentin K."/>
            <person name="Van de Peer Y."/>
            <person name="Wheeler G."/>
            <person name="Dacks J.B."/>
            <person name="Delwiche C.F."/>
            <person name="Dyhrman S.T."/>
            <person name="Glockner G."/>
            <person name="John U."/>
            <person name="Richards T."/>
            <person name="Worden A.Z."/>
            <person name="Zhang X."/>
            <person name="Grigoriev I.V."/>
            <person name="Allen A.E."/>
            <person name="Bidle K."/>
            <person name="Borodovsky M."/>
            <person name="Bowler C."/>
            <person name="Brownlee C."/>
            <person name="Cock J.M."/>
            <person name="Elias M."/>
            <person name="Gladyshev V.N."/>
            <person name="Groth M."/>
            <person name="Guda C."/>
            <person name="Hadaegh A."/>
            <person name="Iglesias-Rodriguez M.D."/>
            <person name="Jenkins J."/>
            <person name="Jones B.M."/>
            <person name="Lawson T."/>
            <person name="Leese F."/>
            <person name="Lindquist E."/>
            <person name="Lobanov A."/>
            <person name="Lomsadze A."/>
            <person name="Malik S.B."/>
            <person name="Marsh M.E."/>
            <person name="Mackinder L."/>
            <person name="Mock T."/>
            <person name="Mueller-Roeber B."/>
            <person name="Pagarete A."/>
            <person name="Parker M."/>
            <person name="Probert I."/>
            <person name="Quesneville H."/>
            <person name="Raines C."/>
            <person name="Rensing S.A."/>
            <person name="Riano-Pachon D.M."/>
            <person name="Richier S."/>
            <person name="Rokitta S."/>
            <person name="Shiraiwa Y."/>
            <person name="Soanes D.M."/>
            <person name="van der Giezen M."/>
            <person name="Wahlund T.M."/>
            <person name="Williams B."/>
            <person name="Wilson W."/>
            <person name="Wolfe G."/>
            <person name="Wurch L.L."/>
        </authorList>
    </citation>
    <scope>NUCLEOTIDE SEQUENCE</scope>
</reference>
<dbReference type="PaxDb" id="2903-EOD13708"/>
<dbReference type="PANTHER" id="PTHR11783">
    <property type="entry name" value="SULFOTRANSFERASE SULT"/>
    <property type="match status" value="1"/>
</dbReference>
<dbReference type="AlphaFoldDB" id="A0A0D3IR23"/>
<dbReference type="GeneID" id="17259859"/>
<name>A0A0D3IR23_EMIH1</name>
<dbReference type="GO" id="GO:0008146">
    <property type="term" value="F:sulfotransferase activity"/>
    <property type="evidence" value="ECO:0007669"/>
    <property type="project" value="InterPro"/>
</dbReference>
<dbReference type="Gene3D" id="3.40.50.300">
    <property type="entry name" value="P-loop containing nucleotide triphosphate hydrolases"/>
    <property type="match status" value="1"/>
</dbReference>
<organism evidence="4 5">
    <name type="scientific">Emiliania huxleyi (strain CCMP1516)</name>
    <dbReference type="NCBI Taxonomy" id="280463"/>
    <lineage>
        <taxon>Eukaryota</taxon>
        <taxon>Haptista</taxon>
        <taxon>Haptophyta</taxon>
        <taxon>Prymnesiophyceae</taxon>
        <taxon>Isochrysidales</taxon>
        <taxon>Noelaerhabdaceae</taxon>
        <taxon>Emiliania</taxon>
    </lineage>
</organism>
<keyword evidence="2" id="KW-0808">Transferase</keyword>
<dbReference type="InterPro" id="IPR027417">
    <property type="entry name" value="P-loop_NTPase"/>
</dbReference>
<evidence type="ECO:0000313" key="4">
    <source>
        <dbReference type="EnsemblProtists" id="EOD13708"/>
    </source>
</evidence>
<evidence type="ECO:0000256" key="1">
    <source>
        <dbReference type="ARBA" id="ARBA00005771"/>
    </source>
</evidence>
<accession>A0A0D3IR23</accession>
<proteinExistence type="inferred from homology"/>
<dbReference type="EnsemblProtists" id="EOD13708">
    <property type="protein sequence ID" value="EOD13708"/>
    <property type="gene ID" value="EMIHUDRAFT_470693"/>
</dbReference>
<reference evidence="4" key="2">
    <citation type="submission" date="2024-10" db="UniProtKB">
        <authorList>
            <consortium name="EnsemblProtists"/>
        </authorList>
    </citation>
    <scope>IDENTIFICATION</scope>
</reference>
<evidence type="ECO:0000256" key="2">
    <source>
        <dbReference type="ARBA" id="ARBA00022679"/>
    </source>
</evidence>
<dbReference type="Proteomes" id="UP000013827">
    <property type="component" value="Unassembled WGS sequence"/>
</dbReference>
<protein>
    <recommendedName>
        <fullName evidence="3">Sulfotransferase domain-containing protein</fullName>
    </recommendedName>
</protein>
<dbReference type="Pfam" id="PF00685">
    <property type="entry name" value="Sulfotransfer_1"/>
    <property type="match status" value="1"/>
</dbReference>
<dbReference type="HOGENOM" id="CLU_027239_0_3_1"/>
<dbReference type="SUPFAM" id="SSF52540">
    <property type="entry name" value="P-loop containing nucleoside triphosphate hydrolases"/>
    <property type="match status" value="1"/>
</dbReference>
<dbReference type="InterPro" id="IPR000863">
    <property type="entry name" value="Sulfotransferase_dom"/>
</dbReference>
<dbReference type="STRING" id="2903.R1BU78"/>
<feature type="domain" description="Sulfotransferase" evidence="3">
    <location>
        <begin position="56"/>
        <end position="330"/>
    </location>
</feature>
<evidence type="ECO:0000259" key="3">
    <source>
        <dbReference type="Pfam" id="PF00685"/>
    </source>
</evidence>
<dbReference type="KEGG" id="ehx:EMIHUDRAFT_470693"/>